<protein>
    <submittedName>
        <fullName evidence="1">Uncharacterized protein</fullName>
    </submittedName>
</protein>
<gene>
    <name evidence="1" type="ORF">MEG1DRAFT_04176</name>
</gene>
<proteinExistence type="predicted"/>
<dbReference type="Proteomes" id="UP000028002">
    <property type="component" value="Unassembled WGS sequence"/>
</dbReference>
<accession>A0A081RRC0</accession>
<evidence type="ECO:0000313" key="1">
    <source>
        <dbReference type="EMBL" id="KER01223.1"/>
    </source>
</evidence>
<reference evidence="1 2" key="1">
    <citation type="submission" date="2014-03" db="EMBL/GenBank/DDBJ databases">
        <title>Draft Genome of Photorhabdus temperata Meg1.</title>
        <authorList>
            <person name="Hurst S.G.IV."/>
            <person name="Morris K."/>
            <person name="Thomas K."/>
            <person name="Tisa L.S."/>
        </authorList>
    </citation>
    <scope>NUCLEOTIDE SEQUENCE [LARGE SCALE GENOMIC DNA]</scope>
    <source>
        <strain evidence="1 2">Meg1</strain>
    </source>
</reference>
<name>A0A081RRC0_PHOTE</name>
<dbReference type="AlphaFoldDB" id="A0A081RRC0"/>
<organism evidence="1 2">
    <name type="scientific">Photorhabdus temperata subsp. temperata Meg1</name>
    <dbReference type="NCBI Taxonomy" id="1393735"/>
    <lineage>
        <taxon>Bacteria</taxon>
        <taxon>Pseudomonadati</taxon>
        <taxon>Pseudomonadota</taxon>
        <taxon>Gammaproteobacteria</taxon>
        <taxon>Enterobacterales</taxon>
        <taxon>Morganellaceae</taxon>
        <taxon>Photorhabdus</taxon>
    </lineage>
</organism>
<evidence type="ECO:0000313" key="2">
    <source>
        <dbReference type="Proteomes" id="UP000028002"/>
    </source>
</evidence>
<comment type="caution">
    <text evidence="1">The sequence shown here is derived from an EMBL/GenBank/DDBJ whole genome shotgun (WGS) entry which is preliminary data.</text>
</comment>
<dbReference type="EMBL" id="JGVH01000097">
    <property type="protein sequence ID" value="KER01223.1"/>
    <property type="molecule type" value="Genomic_DNA"/>
</dbReference>
<sequence>MICFLMKSYLNHVLGFDAQGLVHPLVNGELAQFLLSVHHRVLVRGKAADSRRVIRLPRRPPVYFYQYA</sequence>